<keyword evidence="8 13" id="KW-0175">Coiled coil</keyword>
<dbReference type="Pfam" id="PF12777">
    <property type="entry name" value="MT"/>
    <property type="match status" value="1"/>
</dbReference>
<evidence type="ECO:0000313" key="16">
    <source>
        <dbReference type="Proteomes" id="UP000075901"/>
    </source>
</evidence>
<dbReference type="Gene3D" id="3.40.50.300">
    <property type="entry name" value="P-loop containing nucleotide triphosphate hydrolases"/>
    <property type="match status" value="5"/>
</dbReference>
<dbReference type="Gene3D" id="1.10.8.1220">
    <property type="match status" value="1"/>
</dbReference>
<dbReference type="GO" id="GO:0030286">
    <property type="term" value="C:dynein complex"/>
    <property type="evidence" value="ECO:0007669"/>
    <property type="project" value="UniProtKB-KW"/>
</dbReference>
<dbReference type="Pfam" id="PF17857">
    <property type="entry name" value="AAA_lid_1"/>
    <property type="match status" value="1"/>
</dbReference>
<dbReference type="InterPro" id="IPR024317">
    <property type="entry name" value="Dynein_heavy_chain_D4_dom"/>
</dbReference>
<dbReference type="FunFam" id="3.40.50.300:FF:002141">
    <property type="entry name" value="Dynein heavy chain"/>
    <property type="match status" value="1"/>
</dbReference>
<dbReference type="Pfam" id="PF17852">
    <property type="entry name" value="Dynein_AAA_lid"/>
    <property type="match status" value="1"/>
</dbReference>
<dbReference type="InterPro" id="IPR041589">
    <property type="entry name" value="DNAH3_AAA_lid_1"/>
</dbReference>
<dbReference type="Gene3D" id="1.20.920.20">
    <property type="match status" value="1"/>
</dbReference>
<dbReference type="Pfam" id="PF12780">
    <property type="entry name" value="AAA_8"/>
    <property type="match status" value="1"/>
</dbReference>
<evidence type="ECO:0000256" key="2">
    <source>
        <dbReference type="ARBA" id="ARBA00008887"/>
    </source>
</evidence>
<dbReference type="GO" id="GO:0005930">
    <property type="term" value="C:axoneme"/>
    <property type="evidence" value="ECO:0007669"/>
    <property type="project" value="UniProtKB-SubCell"/>
</dbReference>
<keyword evidence="11" id="KW-0206">Cytoskeleton</keyword>
<dbReference type="GO" id="GO:0005524">
    <property type="term" value="F:ATP binding"/>
    <property type="evidence" value="ECO:0007669"/>
    <property type="project" value="UniProtKB-KW"/>
</dbReference>
<dbReference type="FunFam" id="1.20.920.20:FF:000018">
    <property type="entry name" value="Dynein heavy chain 2"/>
    <property type="match status" value="1"/>
</dbReference>
<dbReference type="GO" id="GO:0051959">
    <property type="term" value="F:dynein light intermediate chain binding"/>
    <property type="evidence" value="ECO:0007669"/>
    <property type="project" value="InterPro"/>
</dbReference>
<dbReference type="VEuPathDB" id="VectorBase:AMAM008524"/>
<proteinExistence type="inferred from homology"/>
<dbReference type="GO" id="GO:0008569">
    <property type="term" value="F:minus-end-directed microtubule motor activity"/>
    <property type="evidence" value="ECO:0007669"/>
    <property type="project" value="InterPro"/>
</dbReference>
<dbReference type="InterPro" id="IPR003593">
    <property type="entry name" value="AAA+_ATPase"/>
</dbReference>
<dbReference type="Pfam" id="PF18198">
    <property type="entry name" value="AAA_lid_11"/>
    <property type="match status" value="1"/>
</dbReference>
<keyword evidence="5" id="KW-0547">Nucleotide-binding</keyword>
<evidence type="ECO:0000256" key="1">
    <source>
        <dbReference type="ARBA" id="ARBA00004430"/>
    </source>
</evidence>
<accession>A0A182SKE2</accession>
<keyword evidence="4" id="KW-0493">Microtubule</keyword>
<evidence type="ECO:0000256" key="3">
    <source>
        <dbReference type="ARBA" id="ARBA00022490"/>
    </source>
</evidence>
<evidence type="ECO:0000256" key="10">
    <source>
        <dbReference type="ARBA" id="ARBA00023175"/>
    </source>
</evidence>
<dbReference type="Pfam" id="PF12781">
    <property type="entry name" value="AAA_9"/>
    <property type="match status" value="1"/>
</dbReference>
<dbReference type="FunFam" id="1.10.8.710:FF:000004">
    <property type="entry name" value="Dynein axonemal heavy chain 6"/>
    <property type="match status" value="1"/>
</dbReference>
<dbReference type="SUPFAM" id="SSF52540">
    <property type="entry name" value="P-loop containing nucleoside triphosphate hydrolases"/>
    <property type="match status" value="4"/>
</dbReference>
<dbReference type="GO" id="GO:0007018">
    <property type="term" value="P:microtubule-based movement"/>
    <property type="evidence" value="ECO:0007669"/>
    <property type="project" value="InterPro"/>
</dbReference>
<dbReference type="PANTHER" id="PTHR22878">
    <property type="entry name" value="DYNEIN HEAVY CHAIN 6, AXONEMAL-LIKE-RELATED"/>
    <property type="match status" value="1"/>
</dbReference>
<sequence length="2226" mass="254035">MLRYYWMSETELIETKMASANLPYFYEYLGAGGVLVITPLTDRCYLCLMGALQMDLGGAPAGPAGTGKTETTKDLAKALAIQCVVFNCSDGLDYKMMGRFFTGLAQSGAWCCFDEFNRIDIEVLSVIAQQLITIRNAKAAKMKRFLFEGREIRLKPSCAAFITMNPGYAGRTELPDNLKALFRPISMMVPDYALIAEVILYSEGFEGSKILAKKMVQMYKLCSEQLSQQDHYDFGMRAVKSVLVMAGALKRASPDQREDVTLISALRDSNLPKFLANDAVLFNGILSDLFPGVDLPEPERGELQQAIEQCMIDRNLQPVPELVLKTLQLYETMVVRWGVMLVGPTGSGKTTVLHILANAFEKLHAEEVPGPLYRPVRIQTLNPKAISMDELYGFVNLATMEWRDGLLGLAIRSAVTVTDEIHQWVVCDGPVDAVWIENLNTVLDDNKMLCLANSERIKLTSWVHMVFEVQDLAQASPATVSRCGMVYLDPVHLGWSSIVKSWLNSVQHLHLDGDLKSHVLSLYERHYENVTKFLHRNCKWSIHQVNISKLTMMTKLLYLLLQETQGLHLMERGEAKHYIFKMFTWSMLWSFGGNLLDDSKVQFEQYYRTLHNEEEIGLESARTQEIIESRLERRKKTLLGAPINKKIVVFIDDVNMPKLDRYGSQPPIELLRQFADFRGLYDREKMYWKDIVDVTLGAACAHRVVDATDTLKTIFKAILAGFLNDFNMAIRPLADPIVETAVAVYERISAELLPTPKKSHYVFNLRDLSKCVQGVLQADSSSYINPIQLMRLFYHESLRIFYDRLINEEDKLYFKQLLQDCCEKFFETTVVQPEETIMFGDFMVFGQAAEDRVYEEIKEMKKLKSILVDYLEDYNGTVGTEMNLVFFADAVEHIVRLARLLRSERGNGLLVGVSGMGKQSLAKLASHINGYQCHQIALRRGYDHSCFHEDLRRIYWIAGVLNKPTVFLITDTQIVHEAFMEDINNILNSGEVPNLFEGDEYEKIILNSRQACIESGYPNQTRDGIFEFFIKRVRANLHVIMCMSPVGDTFRGRCRMFPSLVNCCTIDWFVKWPAEALRSVAIGSLKDVSDNEVQCKHLAQICVMIHESVESISERFYREMRRHYYTTPSSYLQLLNQYRVLVQKRIDSIVQKKDRIANGLSKILETNQVVAEMGEELKKFVPILEEKSKNMKELLAKLDKDNAMAESVKKSVAKDEAEAKIKAAETQEIADEAAKDLEIVMPTLQAAQDALKSLNKNDINELRVFQKPPKLVQFVMEAVCILLGAKPDWNTAKVVMSDVNFLKKLEDYDKEHISEAIIKKIKTYVDHKDFQPGTIEKVSKVAKSMCLWVIAIEKYAKIYKVVEPKIKRQKAAEQELGEVMQLLKSKQSELAEIEAKITMLMANLEEKKREMKLLQDHNDLTSARLNRAGRLTSALADEEVRWRETVKQLTAEHFAVPGDVLVASAYVAYLGAFPIDYRRTLSEIWVSECKRLNIPSSPTFNLVQILGDSYQIRQWNMFGLPRDEISVENGIIATEGGRWPLMIDPQEQANRWIRNMESRNELRIIKLTDGNMMRILEICIRQGFPMLIEDVHETLDPVLGTVLMKQVFLQNGRLMIKLGDVDVDYDNNFRLYMTTKLPNPHFLPEICIQVSLVNFLVSRSGLEDQLLAEIIKIELPEMEKQRNDLITTINADKQQLLLLEDKILKVLYSSQGNILDDEELVESLNESKEMSTIIADRLIETERTELNIAATREKYRVLAARGAILYFVVASLSEIDPMYQFSLRYFTQVYCSVVEQPHARMDLPERLATLLEDITFTVFSNICRGLFEKHKLICGFLVAFAICKEAQQFSDEEFSFIVRGPSQRKFSLEGKPPFLTDNQWIACCFLEVYDPTKFAELTKHLHRSLIIRIEDFQEDLCLAPVPDPMAIDWNARLSVSEKLMLVAALKDEFLVIAVTEFIRHALGKRYTEPPKNTSLASLYADISPTIPLVFVLSAGSDPMTALIKFAQERDCVERLHSISLGQGQGPAAEALIDAGIRGGHWVFLQNCHLATSWMEAMEKIVNRIAMGLQTVDSSFRLFLSSMPVRTFPISVLQNSVKVTNEPPKGLRSNLVRSLTELDRSWFEFHVLGGQWRALVFGLCMFHGVILERRKFGPLGWNITYEFSESDRECALRTLDIYCDRENRAPIPWEALEYINGEITYGGRVTDVWDQRCLRAVLKRFSSPMIL</sequence>
<feature type="coiled-coil region" evidence="13">
    <location>
        <begin position="1376"/>
        <end position="1424"/>
    </location>
</feature>
<keyword evidence="12" id="KW-0966">Cell projection</keyword>
<feature type="domain" description="AAA+ ATPase" evidence="14">
    <location>
        <begin position="56"/>
        <end position="193"/>
    </location>
</feature>
<keyword evidence="16" id="KW-1185">Reference proteome</keyword>
<evidence type="ECO:0000256" key="13">
    <source>
        <dbReference type="SAM" id="Coils"/>
    </source>
</evidence>
<evidence type="ECO:0000259" key="14">
    <source>
        <dbReference type="SMART" id="SM00382"/>
    </source>
</evidence>
<dbReference type="SMART" id="SM00382">
    <property type="entry name" value="AAA"/>
    <property type="match status" value="2"/>
</dbReference>
<keyword evidence="6" id="KW-0067">ATP-binding</keyword>
<dbReference type="InterPro" id="IPR004273">
    <property type="entry name" value="Dynein_heavy_D6_P-loop"/>
</dbReference>
<reference evidence="15" key="2">
    <citation type="submission" date="2020-05" db="UniProtKB">
        <authorList>
            <consortium name="EnsemblMetazoa"/>
        </authorList>
    </citation>
    <scope>IDENTIFICATION</scope>
    <source>
        <strain evidence="15">maculatus3</strain>
    </source>
</reference>
<name>A0A182SKE2_9DIPT</name>
<dbReference type="InterPro" id="IPR024743">
    <property type="entry name" value="Dynein_HC_stalk"/>
</dbReference>
<dbReference type="InterPro" id="IPR041658">
    <property type="entry name" value="AAA_lid_11"/>
</dbReference>
<evidence type="ECO:0000256" key="8">
    <source>
        <dbReference type="ARBA" id="ARBA00023054"/>
    </source>
</evidence>
<dbReference type="GO" id="GO:0045505">
    <property type="term" value="F:dynein intermediate chain binding"/>
    <property type="evidence" value="ECO:0007669"/>
    <property type="project" value="InterPro"/>
</dbReference>
<dbReference type="Pfam" id="PF12775">
    <property type="entry name" value="AAA_7"/>
    <property type="match status" value="1"/>
</dbReference>
<evidence type="ECO:0000256" key="7">
    <source>
        <dbReference type="ARBA" id="ARBA00023017"/>
    </source>
</evidence>
<keyword evidence="10" id="KW-0505">Motor protein</keyword>
<keyword evidence="9" id="KW-0969">Cilium</keyword>
<feature type="domain" description="AAA+ ATPase" evidence="14">
    <location>
        <begin position="335"/>
        <end position="491"/>
    </location>
</feature>
<dbReference type="GO" id="GO:0005874">
    <property type="term" value="C:microtubule"/>
    <property type="evidence" value="ECO:0007669"/>
    <property type="project" value="UniProtKB-KW"/>
</dbReference>
<keyword evidence="3" id="KW-0963">Cytoplasm</keyword>
<dbReference type="Pfam" id="PF03028">
    <property type="entry name" value="Dynein_heavy"/>
    <property type="match status" value="1"/>
</dbReference>
<dbReference type="InterPro" id="IPR041466">
    <property type="entry name" value="Dynein_AAA5_ext"/>
</dbReference>
<evidence type="ECO:0000256" key="11">
    <source>
        <dbReference type="ARBA" id="ARBA00023212"/>
    </source>
</evidence>
<dbReference type="PANTHER" id="PTHR22878:SF68">
    <property type="entry name" value="DYNEIN HEAVY CHAIN 6, AXONEMAL-LIKE"/>
    <property type="match status" value="1"/>
</dbReference>
<dbReference type="InterPro" id="IPR042219">
    <property type="entry name" value="AAA_lid_11_sf"/>
</dbReference>
<dbReference type="FunFam" id="3.40.50.300:FF:001145">
    <property type="entry name" value="Putative dynein heavy chain"/>
    <property type="match status" value="1"/>
</dbReference>
<dbReference type="InterPro" id="IPR035699">
    <property type="entry name" value="AAA_6"/>
</dbReference>
<comment type="subcellular location">
    <subcellularLocation>
        <location evidence="1">Cytoplasm</location>
        <location evidence="1">Cytoskeleton</location>
        <location evidence="1">Cilium axoneme</location>
    </subcellularLocation>
</comment>
<evidence type="ECO:0000313" key="15">
    <source>
        <dbReference type="EnsemblMetazoa" id="AMAM008524-PA"/>
    </source>
</evidence>
<dbReference type="InterPro" id="IPR027417">
    <property type="entry name" value="P-loop_NTPase"/>
</dbReference>
<dbReference type="FunFam" id="1.10.8.1220:FF:000001">
    <property type="entry name" value="Dynein axonemal heavy chain 5"/>
    <property type="match status" value="1"/>
</dbReference>
<comment type="similarity">
    <text evidence="2">Belongs to the dynein heavy chain family.</text>
</comment>
<evidence type="ECO:0000256" key="5">
    <source>
        <dbReference type="ARBA" id="ARBA00022741"/>
    </source>
</evidence>
<dbReference type="InterPro" id="IPR026983">
    <property type="entry name" value="DHC"/>
</dbReference>
<dbReference type="InterPro" id="IPR035706">
    <property type="entry name" value="AAA_9"/>
</dbReference>
<dbReference type="Gene3D" id="1.10.8.710">
    <property type="match status" value="1"/>
</dbReference>
<dbReference type="Gene3D" id="1.20.920.30">
    <property type="match status" value="1"/>
</dbReference>
<dbReference type="Gene3D" id="6.10.140.1060">
    <property type="match status" value="1"/>
</dbReference>
<keyword evidence="7" id="KW-0243">Dynein</keyword>
<dbReference type="Gene3D" id="1.10.8.720">
    <property type="entry name" value="Region D6 of dynein motor"/>
    <property type="match status" value="1"/>
</dbReference>
<evidence type="ECO:0000256" key="12">
    <source>
        <dbReference type="ARBA" id="ARBA00023273"/>
    </source>
</evidence>
<evidence type="ECO:0000256" key="9">
    <source>
        <dbReference type="ARBA" id="ARBA00023069"/>
    </source>
</evidence>
<dbReference type="Gene3D" id="1.20.58.1120">
    <property type="match status" value="1"/>
</dbReference>
<dbReference type="Proteomes" id="UP000075901">
    <property type="component" value="Unassembled WGS sequence"/>
</dbReference>
<protein>
    <recommendedName>
        <fullName evidence="14">AAA+ ATPase domain-containing protein</fullName>
    </recommendedName>
</protein>
<dbReference type="Pfam" id="PF12774">
    <property type="entry name" value="AAA_6"/>
    <property type="match status" value="1"/>
</dbReference>
<organism evidence="15 16">
    <name type="scientific">Anopheles maculatus</name>
    <dbReference type="NCBI Taxonomy" id="74869"/>
    <lineage>
        <taxon>Eukaryota</taxon>
        <taxon>Metazoa</taxon>
        <taxon>Ecdysozoa</taxon>
        <taxon>Arthropoda</taxon>
        <taxon>Hexapoda</taxon>
        <taxon>Insecta</taxon>
        <taxon>Pterygota</taxon>
        <taxon>Neoptera</taxon>
        <taxon>Endopterygota</taxon>
        <taxon>Diptera</taxon>
        <taxon>Nematocera</taxon>
        <taxon>Culicoidea</taxon>
        <taxon>Culicidae</taxon>
        <taxon>Anophelinae</taxon>
        <taxon>Anopheles</taxon>
        <taxon>Anopheles maculatus group</taxon>
    </lineage>
</organism>
<dbReference type="InterPro" id="IPR043157">
    <property type="entry name" value="Dynein_AAA1S"/>
</dbReference>
<reference evidence="16" key="1">
    <citation type="submission" date="2013-09" db="EMBL/GenBank/DDBJ databases">
        <title>The Genome Sequence of Anopheles maculatus species B.</title>
        <authorList>
            <consortium name="The Broad Institute Genomics Platform"/>
            <person name="Neafsey D.E."/>
            <person name="Besansky N."/>
            <person name="Howell P."/>
            <person name="Walton C."/>
            <person name="Young S.K."/>
            <person name="Zeng Q."/>
            <person name="Gargeya S."/>
            <person name="Fitzgerald M."/>
            <person name="Haas B."/>
            <person name="Abouelleil A."/>
            <person name="Allen A.W."/>
            <person name="Alvarado L."/>
            <person name="Arachchi H.M."/>
            <person name="Berlin A.M."/>
            <person name="Chapman S.B."/>
            <person name="Gainer-Dewar J."/>
            <person name="Goldberg J."/>
            <person name="Griggs A."/>
            <person name="Gujja S."/>
            <person name="Hansen M."/>
            <person name="Howarth C."/>
            <person name="Imamovic A."/>
            <person name="Ireland A."/>
            <person name="Larimer J."/>
            <person name="McCowan C."/>
            <person name="Murphy C."/>
            <person name="Pearson M."/>
            <person name="Poon T.W."/>
            <person name="Priest M."/>
            <person name="Roberts A."/>
            <person name="Saif S."/>
            <person name="Shea T."/>
            <person name="Sisk P."/>
            <person name="Sykes S."/>
            <person name="Wortman J."/>
            <person name="Nusbaum C."/>
            <person name="Birren B."/>
        </authorList>
    </citation>
    <scope>NUCLEOTIDE SEQUENCE [LARGE SCALE GENOMIC DNA]</scope>
    <source>
        <strain evidence="16">maculatus3</strain>
    </source>
</reference>
<evidence type="ECO:0000256" key="4">
    <source>
        <dbReference type="ARBA" id="ARBA00022701"/>
    </source>
</evidence>
<dbReference type="FunFam" id="3.40.50.300:FF:002171">
    <property type="entry name" value="Dynein heavy chain"/>
    <property type="match status" value="1"/>
</dbReference>
<dbReference type="FunFam" id="1.20.920.30:FF:000005">
    <property type="entry name" value="Dynein, axonemal, heavy chain 2"/>
    <property type="match status" value="1"/>
</dbReference>
<dbReference type="EnsemblMetazoa" id="AMAM008524-RA">
    <property type="protein sequence ID" value="AMAM008524-PA"/>
    <property type="gene ID" value="AMAM008524"/>
</dbReference>
<dbReference type="FunFam" id="3.40.50.300:FF:000063">
    <property type="entry name" value="dynein heavy chain 6, axonemal"/>
    <property type="match status" value="1"/>
</dbReference>
<evidence type="ECO:0000256" key="6">
    <source>
        <dbReference type="ARBA" id="ARBA00022840"/>
    </source>
</evidence>